<dbReference type="Proteomes" id="UP000249723">
    <property type="component" value="Unassembled WGS sequence"/>
</dbReference>
<reference evidence="2" key="1">
    <citation type="submission" date="2016-10" db="EMBL/GenBank/DDBJ databases">
        <authorList>
            <person name="Jeantristanb JTB J.-T."/>
            <person name="Ricardo R."/>
        </authorList>
    </citation>
    <scope>NUCLEOTIDE SEQUENCE [LARGE SCALE GENOMIC DNA]</scope>
</reference>
<dbReference type="EMBL" id="FMWP01000053">
    <property type="protein sequence ID" value="SCZ94589.1"/>
    <property type="molecule type" value="Genomic_DNA"/>
</dbReference>
<sequence length="86" mass="9783">MCTVSQPVHILPLPPPRHRQLAITALMFHRPSRASPMHDARIFPPPPRLPAPEGRWGKVVTIASTSAVCYSIFCWNVHHFRMRPPL</sequence>
<evidence type="ECO:0000313" key="2">
    <source>
        <dbReference type="Proteomes" id="UP000249723"/>
    </source>
</evidence>
<evidence type="ECO:0000313" key="1">
    <source>
        <dbReference type="EMBL" id="SCZ94589.1"/>
    </source>
</evidence>
<organism evidence="1 2">
    <name type="scientific">Microbotryum saponariae</name>
    <dbReference type="NCBI Taxonomy" id="289078"/>
    <lineage>
        <taxon>Eukaryota</taxon>
        <taxon>Fungi</taxon>
        <taxon>Dikarya</taxon>
        <taxon>Basidiomycota</taxon>
        <taxon>Pucciniomycotina</taxon>
        <taxon>Microbotryomycetes</taxon>
        <taxon>Microbotryales</taxon>
        <taxon>Microbotryaceae</taxon>
        <taxon>Microbotryum</taxon>
    </lineage>
</organism>
<keyword evidence="2" id="KW-1185">Reference proteome</keyword>
<name>A0A2X0KLT9_9BASI</name>
<protein>
    <submittedName>
        <fullName evidence="1">BZ3500_MvSof-1268-A1-R1_Chr12-3g03982 protein</fullName>
    </submittedName>
</protein>
<dbReference type="AlphaFoldDB" id="A0A2X0KLT9"/>
<proteinExistence type="predicted"/>
<accession>A0A2X0KLT9</accession>
<gene>
    <name evidence="1" type="ORF">BZ3500_MVSOF-1268-A1-R1_CHR12-3G03982</name>
</gene>